<dbReference type="InterPro" id="IPR001611">
    <property type="entry name" value="Leu-rich_rpt"/>
</dbReference>
<organism evidence="7">
    <name type="scientific">Timema poppense</name>
    <name type="common">Walking stick</name>
    <dbReference type="NCBI Taxonomy" id="170557"/>
    <lineage>
        <taxon>Eukaryota</taxon>
        <taxon>Metazoa</taxon>
        <taxon>Ecdysozoa</taxon>
        <taxon>Arthropoda</taxon>
        <taxon>Hexapoda</taxon>
        <taxon>Insecta</taxon>
        <taxon>Pterygota</taxon>
        <taxon>Neoptera</taxon>
        <taxon>Polyneoptera</taxon>
        <taxon>Phasmatodea</taxon>
        <taxon>Timematodea</taxon>
        <taxon>Timematoidea</taxon>
        <taxon>Timematidae</taxon>
        <taxon>Timema</taxon>
    </lineage>
</organism>
<reference evidence="7" key="1">
    <citation type="submission" date="2020-11" db="EMBL/GenBank/DDBJ databases">
        <authorList>
            <person name="Tran Van P."/>
        </authorList>
    </citation>
    <scope>NUCLEOTIDE SEQUENCE</scope>
</reference>
<dbReference type="GO" id="GO:0005686">
    <property type="term" value="C:U2 snRNP"/>
    <property type="evidence" value="ECO:0007669"/>
    <property type="project" value="TreeGrafter"/>
</dbReference>
<keyword evidence="4" id="KW-0539">Nucleus</keyword>
<feature type="region of interest" description="Disordered" evidence="6">
    <location>
        <begin position="357"/>
        <end position="378"/>
    </location>
</feature>
<evidence type="ECO:0000313" key="7">
    <source>
        <dbReference type="EMBL" id="CAD7417077.1"/>
    </source>
</evidence>
<dbReference type="GO" id="GO:0000398">
    <property type="term" value="P:mRNA splicing, via spliceosome"/>
    <property type="evidence" value="ECO:0007669"/>
    <property type="project" value="InterPro"/>
</dbReference>
<dbReference type="PANTHER" id="PTHR10552:SF6">
    <property type="entry name" value="U2 SMALL NUCLEAR RIBONUCLEOPROTEIN A"/>
    <property type="match status" value="1"/>
</dbReference>
<keyword evidence="2" id="KW-0433">Leucine-rich repeat</keyword>
<feature type="compositionally biased region" description="Polar residues" evidence="6">
    <location>
        <begin position="369"/>
        <end position="378"/>
    </location>
</feature>
<name>A0A7R9HCS2_TIMPO</name>
<evidence type="ECO:0000256" key="5">
    <source>
        <dbReference type="ARBA" id="ARBA00024196"/>
    </source>
</evidence>
<accession>A0A7R9HCS2</accession>
<dbReference type="AlphaFoldDB" id="A0A7R9HCS2"/>
<evidence type="ECO:0000256" key="2">
    <source>
        <dbReference type="ARBA" id="ARBA00022614"/>
    </source>
</evidence>
<dbReference type="EMBL" id="OD012637">
    <property type="protein sequence ID" value="CAD7417077.1"/>
    <property type="molecule type" value="Genomic_DNA"/>
</dbReference>
<dbReference type="SUPFAM" id="SSF52058">
    <property type="entry name" value="L domain-like"/>
    <property type="match status" value="1"/>
</dbReference>
<sequence>MLSKRRIQTRLQSPDTNHPAMFPSVWIHRNIARIFTGERSKQAASVRPATSNKKLLSVSTHAGDRNTSSDDVWSISERGVMTCGCETSVETCVPAGDVAGYLYLAIIARRLSEGLEASLPNLETLVLTGNLVQELADLDALVPLKNLRTLSCLQNPVTAKAHYRLYVAFKLPQVKLLDFRKIKMKVSSLVNMVSYSPLVLFLMVRPCSCSVPHGLCLTVRPCSCSVPHGEALFVFCSSREALFLTMRPCSCPVPHGEALFMSCSSRPCLCSVPHGEALFMSCSLFQEREEANSLFKSKKGKELQKEIAKKAKTFVPGAGLPESTKPSGPSPEELWKIREAISKASSLEEVERLNRLLQAGQIPGRSRPHGQSTSSKGE</sequence>
<protein>
    <recommendedName>
        <fullName evidence="8">U2A'/phosphoprotein 32 family A C-terminal domain-containing protein</fullName>
    </recommendedName>
</protein>
<dbReference type="InterPro" id="IPR032675">
    <property type="entry name" value="LRR_dom_sf"/>
</dbReference>
<dbReference type="GO" id="GO:0030620">
    <property type="term" value="F:U2 snRNA binding"/>
    <property type="evidence" value="ECO:0007669"/>
    <property type="project" value="InterPro"/>
</dbReference>
<dbReference type="PROSITE" id="PS51450">
    <property type="entry name" value="LRR"/>
    <property type="match status" value="1"/>
</dbReference>
<proteinExistence type="inferred from homology"/>
<keyword evidence="3" id="KW-0677">Repeat</keyword>
<evidence type="ECO:0000256" key="4">
    <source>
        <dbReference type="ARBA" id="ARBA00023242"/>
    </source>
</evidence>
<dbReference type="InterPro" id="IPR044640">
    <property type="entry name" value="RU2A"/>
</dbReference>
<evidence type="ECO:0000256" key="1">
    <source>
        <dbReference type="ARBA" id="ARBA00004123"/>
    </source>
</evidence>
<evidence type="ECO:0000256" key="6">
    <source>
        <dbReference type="SAM" id="MobiDB-lite"/>
    </source>
</evidence>
<dbReference type="Gene3D" id="3.80.10.10">
    <property type="entry name" value="Ribonuclease Inhibitor"/>
    <property type="match status" value="1"/>
</dbReference>
<gene>
    <name evidence="7" type="ORF">TPSB3V08_LOCUS11504</name>
</gene>
<dbReference type="Pfam" id="PF14580">
    <property type="entry name" value="LRR_9"/>
    <property type="match status" value="1"/>
</dbReference>
<comment type="subcellular location">
    <subcellularLocation>
        <location evidence="1">Nucleus</location>
    </subcellularLocation>
</comment>
<dbReference type="PANTHER" id="PTHR10552">
    <property type="entry name" value="U2 SMALL NUCLEAR RIBONUCLEOPROTEIN A"/>
    <property type="match status" value="1"/>
</dbReference>
<evidence type="ECO:0000256" key="3">
    <source>
        <dbReference type="ARBA" id="ARBA00022737"/>
    </source>
</evidence>
<comment type="similarity">
    <text evidence="5">Belongs to the U2 small nuclear ribonucleoprotein A family.</text>
</comment>
<evidence type="ECO:0008006" key="8">
    <source>
        <dbReference type="Google" id="ProtNLM"/>
    </source>
</evidence>